<dbReference type="Gene3D" id="2.60.120.40">
    <property type="match status" value="1"/>
</dbReference>
<dbReference type="RefSeq" id="WP_161821788.1">
    <property type="nucleotide sequence ID" value="NZ_LSRS01000003.1"/>
</dbReference>
<name>A0A9D2WQ44_9FIRM</name>
<keyword evidence="2" id="KW-1185">Reference proteome</keyword>
<dbReference type="OrthoDB" id="2851073at2"/>
<dbReference type="Proteomes" id="UP000798488">
    <property type="component" value="Unassembled WGS sequence"/>
</dbReference>
<comment type="caution">
    <text evidence="1">The sequence shown here is derived from an EMBL/GenBank/DDBJ whole genome shotgun (WGS) entry which is preliminary data.</text>
</comment>
<accession>A0A9D2WQ44</accession>
<proteinExistence type="predicted"/>
<dbReference type="EMBL" id="LSRS01000003">
    <property type="protein sequence ID" value="KAF1085298.1"/>
    <property type="molecule type" value="Genomic_DNA"/>
</dbReference>
<organism evidence="1 2">
    <name type="scientific">Sporotomaculum syntrophicum</name>
    <dbReference type="NCBI Taxonomy" id="182264"/>
    <lineage>
        <taxon>Bacteria</taxon>
        <taxon>Bacillati</taxon>
        <taxon>Bacillota</taxon>
        <taxon>Clostridia</taxon>
        <taxon>Eubacteriales</taxon>
        <taxon>Desulfallaceae</taxon>
        <taxon>Sporotomaculum</taxon>
    </lineage>
</organism>
<gene>
    <name evidence="1" type="ORF">SPSYN_01434</name>
</gene>
<sequence>MGIITGLAAFGFVFQIGTQNVPVGDDINYSNNGPLFNITHAPGEEGITVELAGVYDISFGIYTSQNNPQDWAVAVNDAIVAEFNGAGQTIVAAVTLDLNAGDIVTIRNVATGGAEGATLREEDTISSWVKINKLD</sequence>
<reference evidence="1" key="1">
    <citation type="submission" date="2016-02" db="EMBL/GenBank/DDBJ databases">
        <title>Draft Genome Sequence of Sporotomaculum syntrophicum Strain FB, a Syntrophic Benzoate Degrader.</title>
        <authorList>
            <person name="Nobu M.K."/>
            <person name="Narihiro T."/>
            <person name="Qiu Y.-L."/>
            <person name="Ohashi A."/>
            <person name="Liu W.-T."/>
            <person name="Yuji S."/>
        </authorList>
    </citation>
    <scope>NUCLEOTIDE SEQUENCE</scope>
    <source>
        <strain evidence="1">FB</strain>
    </source>
</reference>
<dbReference type="AlphaFoldDB" id="A0A9D2WQ44"/>
<evidence type="ECO:0000313" key="2">
    <source>
        <dbReference type="Proteomes" id="UP000798488"/>
    </source>
</evidence>
<dbReference type="InterPro" id="IPR008983">
    <property type="entry name" value="Tumour_necrosis_fac-like_dom"/>
</dbReference>
<protein>
    <submittedName>
        <fullName evidence="1">Uncharacterized protein</fullName>
    </submittedName>
</protein>
<evidence type="ECO:0000313" key="1">
    <source>
        <dbReference type="EMBL" id="KAF1085298.1"/>
    </source>
</evidence>